<dbReference type="AlphaFoldDB" id="A0A6J6Q3J4"/>
<reference evidence="1" key="1">
    <citation type="submission" date="2020-05" db="EMBL/GenBank/DDBJ databases">
        <authorList>
            <person name="Chiriac C."/>
            <person name="Salcher M."/>
            <person name="Ghai R."/>
            <person name="Kavagutti S V."/>
        </authorList>
    </citation>
    <scope>NUCLEOTIDE SEQUENCE</scope>
</reference>
<gene>
    <name evidence="1" type="ORF">UFOPK2602_00876</name>
    <name evidence="2" type="ORF">UFOPK2806_00068</name>
    <name evidence="3" type="ORF">UFOPK4306_01022</name>
</gene>
<protein>
    <submittedName>
        <fullName evidence="1">Unannotated protein</fullName>
    </submittedName>
</protein>
<accession>A0A6J6Q3J4</accession>
<name>A0A6J6Q3J4_9ZZZZ</name>
<dbReference type="EMBL" id="CAFBQP010000033">
    <property type="protein sequence ID" value="CAB5061065.1"/>
    <property type="molecule type" value="Genomic_DNA"/>
</dbReference>
<proteinExistence type="predicted"/>
<dbReference type="EMBL" id="CAEZXX010000048">
    <property type="protein sequence ID" value="CAB4706290.1"/>
    <property type="molecule type" value="Genomic_DNA"/>
</dbReference>
<dbReference type="Gene3D" id="3.30.530.20">
    <property type="match status" value="1"/>
</dbReference>
<dbReference type="InterPro" id="IPR023393">
    <property type="entry name" value="START-like_dom_sf"/>
</dbReference>
<sequence>MLRNWGSTPDEIASALPGDELCPGARIVATRSISLASAPEHVFPWLRQMGFGRAGWYSYDLLDNLGRRSARSIVDEWQHVSAGDSIPGGPVEFEATIVDPPHSLVIRLAARGRIGRRIGFTLAYDLRPAGGGTRLVTRARARIDMPGGVLLERLFLEPGDGIMVRKQLLSLARRVAVPRQP</sequence>
<evidence type="ECO:0000313" key="3">
    <source>
        <dbReference type="EMBL" id="CAB5061065.1"/>
    </source>
</evidence>
<organism evidence="1">
    <name type="scientific">freshwater metagenome</name>
    <dbReference type="NCBI Taxonomy" id="449393"/>
    <lineage>
        <taxon>unclassified sequences</taxon>
        <taxon>metagenomes</taxon>
        <taxon>ecological metagenomes</taxon>
    </lineage>
</organism>
<evidence type="ECO:0000313" key="1">
    <source>
        <dbReference type="EMBL" id="CAB4706290.1"/>
    </source>
</evidence>
<dbReference type="EMBL" id="CAEZYY010000001">
    <property type="protein sequence ID" value="CAB4736448.1"/>
    <property type="molecule type" value="Genomic_DNA"/>
</dbReference>
<dbReference type="SUPFAM" id="SSF55961">
    <property type="entry name" value="Bet v1-like"/>
    <property type="match status" value="1"/>
</dbReference>
<evidence type="ECO:0000313" key="2">
    <source>
        <dbReference type="EMBL" id="CAB4736448.1"/>
    </source>
</evidence>